<sequence>MVECLAKWWENQKLQDHGVRRKVSSSNGKQSVWLDKFGTEGKKEDGSYWRIMKKHKGEKHISKYNTHEEVPNQRDPASKSEDLNGRKKHKIWSSKNRKPEKNMPTSKVHFQQSFNGADIRNQSLGCYTFNMGSDKLQLVEMDSTSHTPKGRPRCLLYNQIAAKQAKLVEIAARINTTSENSLLLSSIRGISFRNIKQFLAKINETGEVNIDANMVEEEPILVNENENLVGPDPVSYASMLAGKRITPQDDKIQFYPPLGKGNEPVIVNVSSRNVVNKTRQQVIPEKSTEEVMLESPVVITHTETNMETGPHLNENLGVKDSGHTHKTIHKKPMVSLLETKNRFALLDEEGNELGDMQGERTDDNNLGEIPKELHEGWIRKQERVLNARYYKDLNQDQRFEAKQYILDRLIPLDSTLSSWPKLLVEYFRHLSSLYNFGDGYLAAVRFRTYGSATEEDNGSHTDSHMEDIESETDGTAVFMKSDGPATNSHATFPTSINSPEVDIRTSHASDREGNMQKTVNGSENFSLEQRNLRLHQKETRHVDIVCKLIRDSVCARLKGLTIEESPTSNLLGQKWGFKTKGKHRTREPDGGYMLEGKFVESEINFGIASPGLGPLWFLPGRDGGVGTKCTRATTKKSDGLAGISEIGGTCVAQSASCAAGGSGKASNQSIGVLKPSRATPYNKASGGGAIRRQRTRDHRREMPQIRYSHLLSDLRVADFIHETPSSAAMDPPLAMRGPSSSSAKENRHPIVGYDGWSEIPKDHTLGSQIWRGAPPDSDCRPEYYPPEITKEGKCQILITQEDLKLSAQSKKQKPVRVKLASQQHGPSRSRGNNVPKGLGERQKGGAPSAKQQGTYVEYVQAEAVEEWSQGEWDFFADKCLEMELDPENSILYPEEDTEIENVEDIDGFDSVHAVSHLKKSGSNNDGDRFIGVGSFNEEAEVFVQYDGHPPFDWGVVRMPSAPFVLFGSSGIRPILENYTNGVRDLFIPKIAFGWWSMNFGMAAAHFEGHIFGWCLYIYGNWLWDPTIGSEPPDLGTEGKFWSSDNSDEDAIIEGDSMDRQKGSEYARRRGKSKAKPSRHLDGCFDSAMRRYGLRSTDGDLKSNQGTVVSKNGKLKAIERKTKKESRRPMLDKENIPDEINQPNNHEKDTTGISHAMQEDEYAGDVAMHGNMVDMQDTQNGILLALNPNTDLEPTHNDALGEVMMNTEYAGDSILDSLSRYDSNCNVIDCNSGDDQEVSSDQLEKSNSCLEGAGESSNKNISFVLSDEGMGLDNANHLNGWEKLGVNQWNVKWPDVWCYNDNLDLDNASWKDRMMEIRKELETEKKEGKTALNERPPWAYFDRENHNDICFFIDLDAMVECLAKWKRTLIQGNNEAWRKVKPSKGKRVIGLDSERNACPPEEALMGREKRDTRVVWTWRM</sequence>
<dbReference type="Proteomes" id="UP001056120">
    <property type="component" value="Linkage Group LG28"/>
</dbReference>
<comment type="caution">
    <text evidence="1">The sequence shown here is derived from an EMBL/GenBank/DDBJ whole genome shotgun (WGS) entry which is preliminary data.</text>
</comment>
<name>A0ACB8YF83_9ASTR</name>
<accession>A0ACB8YF83</accession>
<reference evidence="1 2" key="2">
    <citation type="journal article" date="2022" name="Mol. Ecol. Resour.">
        <title>The genomes of chicory, endive, great burdock and yacon provide insights into Asteraceae paleo-polyploidization history and plant inulin production.</title>
        <authorList>
            <person name="Fan W."/>
            <person name="Wang S."/>
            <person name="Wang H."/>
            <person name="Wang A."/>
            <person name="Jiang F."/>
            <person name="Liu H."/>
            <person name="Zhao H."/>
            <person name="Xu D."/>
            <person name="Zhang Y."/>
        </authorList>
    </citation>
    <scope>NUCLEOTIDE SEQUENCE [LARGE SCALE GENOMIC DNA]</scope>
    <source>
        <strain evidence="2">cv. Yunnan</strain>
        <tissue evidence="1">Leaves</tissue>
    </source>
</reference>
<keyword evidence="2" id="KW-1185">Reference proteome</keyword>
<gene>
    <name evidence="1" type="ORF">L1987_84560</name>
</gene>
<evidence type="ECO:0000313" key="2">
    <source>
        <dbReference type="Proteomes" id="UP001056120"/>
    </source>
</evidence>
<evidence type="ECO:0000313" key="1">
    <source>
        <dbReference type="EMBL" id="KAI3684038.1"/>
    </source>
</evidence>
<dbReference type="EMBL" id="CM042045">
    <property type="protein sequence ID" value="KAI3684038.1"/>
    <property type="molecule type" value="Genomic_DNA"/>
</dbReference>
<reference evidence="2" key="1">
    <citation type="journal article" date="2022" name="Mol. Ecol. Resour.">
        <title>The genomes of chicory, endive, great burdock and yacon provide insights into Asteraceae palaeo-polyploidization history and plant inulin production.</title>
        <authorList>
            <person name="Fan W."/>
            <person name="Wang S."/>
            <person name="Wang H."/>
            <person name="Wang A."/>
            <person name="Jiang F."/>
            <person name="Liu H."/>
            <person name="Zhao H."/>
            <person name="Xu D."/>
            <person name="Zhang Y."/>
        </authorList>
    </citation>
    <scope>NUCLEOTIDE SEQUENCE [LARGE SCALE GENOMIC DNA]</scope>
    <source>
        <strain evidence="2">cv. Yunnan</strain>
    </source>
</reference>
<proteinExistence type="predicted"/>
<organism evidence="1 2">
    <name type="scientific">Smallanthus sonchifolius</name>
    <dbReference type="NCBI Taxonomy" id="185202"/>
    <lineage>
        <taxon>Eukaryota</taxon>
        <taxon>Viridiplantae</taxon>
        <taxon>Streptophyta</taxon>
        <taxon>Embryophyta</taxon>
        <taxon>Tracheophyta</taxon>
        <taxon>Spermatophyta</taxon>
        <taxon>Magnoliopsida</taxon>
        <taxon>eudicotyledons</taxon>
        <taxon>Gunneridae</taxon>
        <taxon>Pentapetalae</taxon>
        <taxon>asterids</taxon>
        <taxon>campanulids</taxon>
        <taxon>Asterales</taxon>
        <taxon>Asteraceae</taxon>
        <taxon>Asteroideae</taxon>
        <taxon>Heliantheae alliance</taxon>
        <taxon>Millerieae</taxon>
        <taxon>Smallanthus</taxon>
    </lineage>
</organism>
<protein>
    <submittedName>
        <fullName evidence="1">Uncharacterized protein</fullName>
    </submittedName>
</protein>